<dbReference type="SMART" id="SM00704">
    <property type="entry name" value="ZnF_CDGSH"/>
    <property type="match status" value="2"/>
</dbReference>
<dbReference type="KEGG" id="gtt:GUITHDRAFT_165992"/>
<dbReference type="Gene3D" id="3.40.5.90">
    <property type="entry name" value="CDGSH iron-sulfur domain, mitoNEET-type"/>
    <property type="match status" value="2"/>
</dbReference>
<dbReference type="EMBL" id="JH993092">
    <property type="protein sequence ID" value="EKX35327.1"/>
    <property type="molecule type" value="Genomic_DNA"/>
</dbReference>
<feature type="domain" description="Iron-binding zinc finger CDGSH type" evidence="6">
    <location>
        <begin position="19"/>
        <end position="56"/>
    </location>
</feature>
<gene>
    <name evidence="7" type="ORF">GUITHDRAFT_165992</name>
</gene>
<dbReference type="InterPro" id="IPR052950">
    <property type="entry name" value="CISD"/>
</dbReference>
<evidence type="ECO:0000313" key="7">
    <source>
        <dbReference type="EMBL" id="EKX35327.1"/>
    </source>
</evidence>
<evidence type="ECO:0000313" key="8">
    <source>
        <dbReference type="EnsemblProtists" id="EKX35327"/>
    </source>
</evidence>
<evidence type="ECO:0000256" key="5">
    <source>
        <dbReference type="ARBA" id="ARBA00034078"/>
    </source>
</evidence>
<reference evidence="8" key="3">
    <citation type="submission" date="2016-03" db="UniProtKB">
        <authorList>
            <consortium name="EnsemblProtists"/>
        </authorList>
    </citation>
    <scope>IDENTIFICATION</scope>
</reference>
<dbReference type="Pfam" id="PF09360">
    <property type="entry name" value="zf-CDGSH"/>
    <property type="match status" value="1"/>
</dbReference>
<evidence type="ECO:0000256" key="3">
    <source>
        <dbReference type="ARBA" id="ARBA00023004"/>
    </source>
</evidence>
<dbReference type="Proteomes" id="UP000011087">
    <property type="component" value="Unassembled WGS sequence"/>
</dbReference>
<dbReference type="InterPro" id="IPR018967">
    <property type="entry name" value="FeS-contain_CDGSH-typ"/>
</dbReference>
<evidence type="ECO:0000259" key="6">
    <source>
        <dbReference type="SMART" id="SM00704"/>
    </source>
</evidence>
<organism evidence="7">
    <name type="scientific">Guillardia theta (strain CCMP2712)</name>
    <name type="common">Cryptophyte</name>
    <dbReference type="NCBI Taxonomy" id="905079"/>
    <lineage>
        <taxon>Eukaryota</taxon>
        <taxon>Cryptophyceae</taxon>
        <taxon>Pyrenomonadales</taxon>
        <taxon>Geminigeraceae</taxon>
        <taxon>Guillardia</taxon>
    </lineage>
</organism>
<dbReference type="PaxDb" id="55529-EKX35327"/>
<keyword evidence="4" id="KW-0411">Iron-sulfur</keyword>
<reference evidence="9" key="2">
    <citation type="submission" date="2012-11" db="EMBL/GenBank/DDBJ databases">
        <authorList>
            <person name="Kuo A."/>
            <person name="Curtis B.A."/>
            <person name="Tanifuji G."/>
            <person name="Burki F."/>
            <person name="Gruber A."/>
            <person name="Irimia M."/>
            <person name="Maruyama S."/>
            <person name="Arias M.C."/>
            <person name="Ball S.G."/>
            <person name="Gile G.H."/>
            <person name="Hirakawa Y."/>
            <person name="Hopkins J.F."/>
            <person name="Rensing S.A."/>
            <person name="Schmutz J."/>
            <person name="Symeonidi A."/>
            <person name="Elias M."/>
            <person name="Eveleigh R.J."/>
            <person name="Herman E.K."/>
            <person name="Klute M.J."/>
            <person name="Nakayama T."/>
            <person name="Obornik M."/>
            <person name="Reyes-Prieto A."/>
            <person name="Armbrust E.V."/>
            <person name="Aves S.J."/>
            <person name="Beiko R.G."/>
            <person name="Coutinho P."/>
            <person name="Dacks J.B."/>
            <person name="Durnford D.G."/>
            <person name="Fast N.M."/>
            <person name="Green B.R."/>
            <person name="Grisdale C."/>
            <person name="Hempe F."/>
            <person name="Henrissat B."/>
            <person name="Hoppner M.P."/>
            <person name="Ishida K.-I."/>
            <person name="Kim E."/>
            <person name="Koreny L."/>
            <person name="Kroth P.G."/>
            <person name="Liu Y."/>
            <person name="Malik S.-B."/>
            <person name="Maier U.G."/>
            <person name="McRose D."/>
            <person name="Mock T."/>
            <person name="Neilson J.A."/>
            <person name="Onodera N.T."/>
            <person name="Poole A.M."/>
            <person name="Pritham E.J."/>
            <person name="Richards T.A."/>
            <person name="Rocap G."/>
            <person name="Roy S.W."/>
            <person name="Sarai C."/>
            <person name="Schaack S."/>
            <person name="Shirato S."/>
            <person name="Slamovits C.H."/>
            <person name="Spencer D.F."/>
            <person name="Suzuki S."/>
            <person name="Worden A.Z."/>
            <person name="Zauner S."/>
            <person name="Barry K."/>
            <person name="Bell C."/>
            <person name="Bharti A.K."/>
            <person name="Crow J.A."/>
            <person name="Grimwood J."/>
            <person name="Kramer R."/>
            <person name="Lindquist E."/>
            <person name="Lucas S."/>
            <person name="Salamov A."/>
            <person name="McFadden G.I."/>
            <person name="Lane C.E."/>
            <person name="Keeling P.J."/>
            <person name="Gray M.W."/>
            <person name="Grigoriev I.V."/>
            <person name="Archibald J.M."/>
        </authorList>
    </citation>
    <scope>NUCLEOTIDE SEQUENCE</scope>
    <source>
        <strain evidence="9">CCMP2712</strain>
    </source>
</reference>
<dbReference type="OMA" id="VFFCGCK"/>
<keyword evidence="2" id="KW-0479">Metal-binding</keyword>
<dbReference type="GO" id="GO:0046872">
    <property type="term" value="F:metal ion binding"/>
    <property type="evidence" value="ECO:0007669"/>
    <property type="project" value="UniProtKB-KW"/>
</dbReference>
<dbReference type="PANTHER" id="PTHR46491:SF3">
    <property type="entry name" value="CDGSH IRON-SULFUR DOMAIN-CONTAINING PROTEIN 3, MITOCHONDRIAL"/>
    <property type="match status" value="1"/>
</dbReference>
<dbReference type="GeneID" id="17292099"/>
<dbReference type="OrthoDB" id="15717at2759"/>
<keyword evidence="9" id="KW-1185">Reference proteome</keyword>
<dbReference type="GO" id="GO:0005739">
    <property type="term" value="C:mitochondrion"/>
    <property type="evidence" value="ECO:0007669"/>
    <property type="project" value="TreeGrafter"/>
</dbReference>
<sequence>MPGGSPDIEDAEKVMCASKFPVYVKVEEGKQYYYCTCGRSKNQPWCDGSHSGTKFQPMAWTAPKTGSVRFCRCKSTKTPPLCDYSHVGLMSSCCSGVSVQTGGLYVPKH</sequence>
<evidence type="ECO:0000256" key="1">
    <source>
        <dbReference type="ARBA" id="ARBA00022714"/>
    </source>
</evidence>
<protein>
    <recommendedName>
        <fullName evidence="6">Iron-binding zinc finger CDGSH type domain-containing protein</fullName>
    </recommendedName>
</protein>
<accession>L1IGY7</accession>
<evidence type="ECO:0000256" key="2">
    <source>
        <dbReference type="ARBA" id="ARBA00022723"/>
    </source>
</evidence>
<reference evidence="7 9" key="1">
    <citation type="journal article" date="2012" name="Nature">
        <title>Algal genomes reveal evolutionary mosaicism and the fate of nucleomorphs.</title>
        <authorList>
            <consortium name="DOE Joint Genome Institute"/>
            <person name="Curtis B.A."/>
            <person name="Tanifuji G."/>
            <person name="Burki F."/>
            <person name="Gruber A."/>
            <person name="Irimia M."/>
            <person name="Maruyama S."/>
            <person name="Arias M.C."/>
            <person name="Ball S.G."/>
            <person name="Gile G.H."/>
            <person name="Hirakawa Y."/>
            <person name="Hopkins J.F."/>
            <person name="Kuo A."/>
            <person name="Rensing S.A."/>
            <person name="Schmutz J."/>
            <person name="Symeonidi A."/>
            <person name="Elias M."/>
            <person name="Eveleigh R.J."/>
            <person name="Herman E.K."/>
            <person name="Klute M.J."/>
            <person name="Nakayama T."/>
            <person name="Obornik M."/>
            <person name="Reyes-Prieto A."/>
            <person name="Armbrust E.V."/>
            <person name="Aves S.J."/>
            <person name="Beiko R.G."/>
            <person name="Coutinho P."/>
            <person name="Dacks J.B."/>
            <person name="Durnford D.G."/>
            <person name="Fast N.M."/>
            <person name="Green B.R."/>
            <person name="Grisdale C.J."/>
            <person name="Hempel F."/>
            <person name="Henrissat B."/>
            <person name="Hoppner M.P."/>
            <person name="Ishida K."/>
            <person name="Kim E."/>
            <person name="Koreny L."/>
            <person name="Kroth P.G."/>
            <person name="Liu Y."/>
            <person name="Malik S.B."/>
            <person name="Maier U.G."/>
            <person name="McRose D."/>
            <person name="Mock T."/>
            <person name="Neilson J.A."/>
            <person name="Onodera N.T."/>
            <person name="Poole A.M."/>
            <person name="Pritham E.J."/>
            <person name="Richards T.A."/>
            <person name="Rocap G."/>
            <person name="Roy S.W."/>
            <person name="Sarai C."/>
            <person name="Schaack S."/>
            <person name="Shirato S."/>
            <person name="Slamovits C.H."/>
            <person name="Spencer D.F."/>
            <person name="Suzuki S."/>
            <person name="Worden A.Z."/>
            <person name="Zauner S."/>
            <person name="Barry K."/>
            <person name="Bell C."/>
            <person name="Bharti A.K."/>
            <person name="Crow J.A."/>
            <person name="Grimwood J."/>
            <person name="Kramer R."/>
            <person name="Lindquist E."/>
            <person name="Lucas S."/>
            <person name="Salamov A."/>
            <person name="McFadden G.I."/>
            <person name="Lane C.E."/>
            <person name="Keeling P.J."/>
            <person name="Gray M.W."/>
            <person name="Grigoriev I.V."/>
            <person name="Archibald J.M."/>
        </authorList>
    </citation>
    <scope>NUCLEOTIDE SEQUENCE</scope>
    <source>
        <strain evidence="7 9">CCMP2712</strain>
    </source>
</reference>
<evidence type="ECO:0000256" key="4">
    <source>
        <dbReference type="ARBA" id="ARBA00023014"/>
    </source>
</evidence>
<dbReference type="PANTHER" id="PTHR46491">
    <property type="entry name" value="CDGSH IRON SULFUR DOMAIN PROTEIN HOMOLOG"/>
    <property type="match status" value="1"/>
</dbReference>
<evidence type="ECO:0000313" key="9">
    <source>
        <dbReference type="Proteomes" id="UP000011087"/>
    </source>
</evidence>
<dbReference type="AlphaFoldDB" id="L1IGY7"/>
<proteinExistence type="predicted"/>
<dbReference type="STRING" id="905079.L1IGY7"/>
<dbReference type="eggNOG" id="KOG4605">
    <property type="taxonomic scope" value="Eukaryota"/>
</dbReference>
<dbReference type="RefSeq" id="XP_005822307.1">
    <property type="nucleotide sequence ID" value="XM_005822250.1"/>
</dbReference>
<dbReference type="HOGENOM" id="CLU_145019_2_0_1"/>
<keyword evidence="3" id="KW-0408">Iron</keyword>
<comment type="cofactor">
    <cofactor evidence="5">
        <name>[2Fe-2S] cluster</name>
        <dbReference type="ChEBI" id="CHEBI:190135"/>
    </cofactor>
</comment>
<dbReference type="GO" id="GO:0051537">
    <property type="term" value="F:2 iron, 2 sulfur cluster binding"/>
    <property type="evidence" value="ECO:0007669"/>
    <property type="project" value="UniProtKB-KW"/>
</dbReference>
<dbReference type="InterPro" id="IPR042216">
    <property type="entry name" value="MitoNEET_CISD"/>
</dbReference>
<dbReference type="EnsemblProtists" id="EKX35327">
    <property type="protein sequence ID" value="EKX35327"/>
    <property type="gene ID" value="GUITHDRAFT_165992"/>
</dbReference>
<feature type="domain" description="Iron-binding zinc finger CDGSH type" evidence="6">
    <location>
        <begin position="57"/>
        <end position="92"/>
    </location>
</feature>
<name>L1IGY7_GUITC</name>
<keyword evidence="1" id="KW-0001">2Fe-2S</keyword>